<name>U6KPU9_EIMTE</name>
<dbReference type="AlphaFoldDB" id="U6KPU9"/>
<gene>
    <name evidence="4" type="ORF">ETH_00033870</name>
</gene>
<sequence length="161" mass="17386">MVGDKQGTSDAFVSQYGVDLSFMAQQGLLPPVVGRDEEIDRIAQILSRKMTKAPMLVGEPGVGKTAVIEGLAQRIVEGAVPESLRKRRIFALDLLSLSAGSAMRGEFEKRMKEVVSYLQNNVEEVILFVDEIHTLIGAGKAAGSMDASQMLKVPLARGEIV</sequence>
<dbReference type="Proteomes" id="UP000030747">
    <property type="component" value="Unassembled WGS sequence"/>
</dbReference>
<keyword evidence="1" id="KW-0547">Nucleotide-binding</keyword>
<dbReference type="GO" id="GO:0034605">
    <property type="term" value="P:cellular response to heat"/>
    <property type="evidence" value="ECO:0007669"/>
    <property type="project" value="TreeGrafter"/>
</dbReference>
<reference evidence="4" key="1">
    <citation type="submission" date="2013-10" db="EMBL/GenBank/DDBJ databases">
        <title>Genomic analysis of the causative agents of coccidiosis in chickens.</title>
        <authorList>
            <person name="Reid A.J."/>
            <person name="Blake D."/>
            <person name="Billington K."/>
            <person name="Browne H."/>
            <person name="Dunn M."/>
            <person name="Hung S."/>
            <person name="Kawahara F."/>
            <person name="Miranda-Saavedra D."/>
            <person name="Mourier T."/>
            <person name="Nagra H."/>
            <person name="Otto T.D."/>
            <person name="Rawlings N."/>
            <person name="Sanchez A."/>
            <person name="Sanders M."/>
            <person name="Subramaniam C."/>
            <person name="Tay Y."/>
            <person name="Dear P."/>
            <person name="Doerig C."/>
            <person name="Gruber A."/>
            <person name="Parkinson J."/>
            <person name="Shirley M."/>
            <person name="Wan K.L."/>
            <person name="Berriman M."/>
            <person name="Tomley F."/>
            <person name="Pain A."/>
        </authorList>
    </citation>
    <scope>NUCLEOTIDE SEQUENCE [LARGE SCALE GENOMIC DNA]</scope>
    <source>
        <strain evidence="4">Houghton</strain>
    </source>
</reference>
<dbReference type="Pfam" id="PF00004">
    <property type="entry name" value="AAA"/>
    <property type="match status" value="1"/>
</dbReference>
<dbReference type="VEuPathDB" id="ToxoDB:ETH2_0921500"/>
<proteinExistence type="predicted"/>
<reference evidence="4" key="2">
    <citation type="submission" date="2013-10" db="EMBL/GenBank/DDBJ databases">
        <authorList>
            <person name="Aslett M."/>
        </authorList>
    </citation>
    <scope>NUCLEOTIDE SEQUENCE [LARGE SCALE GENOMIC DNA]</scope>
    <source>
        <strain evidence="4">Houghton</strain>
    </source>
</reference>
<dbReference type="GeneID" id="25255840"/>
<accession>U6KPU9</accession>
<dbReference type="PANTHER" id="PTHR11638">
    <property type="entry name" value="ATP-DEPENDENT CLP PROTEASE"/>
    <property type="match status" value="1"/>
</dbReference>
<evidence type="ECO:0000256" key="1">
    <source>
        <dbReference type="ARBA" id="ARBA00022741"/>
    </source>
</evidence>
<dbReference type="CDD" id="cd00009">
    <property type="entry name" value="AAA"/>
    <property type="match status" value="1"/>
</dbReference>
<evidence type="ECO:0000313" key="4">
    <source>
        <dbReference type="EMBL" id="CDJ39981.1"/>
    </source>
</evidence>
<evidence type="ECO:0000313" key="5">
    <source>
        <dbReference type="Proteomes" id="UP000030747"/>
    </source>
</evidence>
<organism evidence="4 5">
    <name type="scientific">Eimeria tenella</name>
    <name type="common">Coccidian parasite</name>
    <dbReference type="NCBI Taxonomy" id="5802"/>
    <lineage>
        <taxon>Eukaryota</taxon>
        <taxon>Sar</taxon>
        <taxon>Alveolata</taxon>
        <taxon>Apicomplexa</taxon>
        <taxon>Conoidasida</taxon>
        <taxon>Coccidia</taxon>
        <taxon>Eucoccidiorida</taxon>
        <taxon>Eimeriorina</taxon>
        <taxon>Eimeriidae</taxon>
        <taxon>Eimeria</taxon>
    </lineage>
</organism>
<dbReference type="OrthoDB" id="447014at2759"/>
<dbReference type="Gene3D" id="3.40.50.300">
    <property type="entry name" value="P-loop containing nucleotide triphosphate hydrolases"/>
    <property type="match status" value="1"/>
</dbReference>
<dbReference type="SUPFAM" id="SSF52540">
    <property type="entry name" value="P-loop containing nucleoside triphosphate hydrolases"/>
    <property type="match status" value="1"/>
</dbReference>
<feature type="domain" description="ATPase AAA-type core" evidence="3">
    <location>
        <begin position="55"/>
        <end position="148"/>
    </location>
</feature>
<evidence type="ECO:0000259" key="3">
    <source>
        <dbReference type="Pfam" id="PF00004"/>
    </source>
</evidence>
<dbReference type="RefSeq" id="XP_013230734.1">
    <property type="nucleotide sequence ID" value="XM_013375280.1"/>
</dbReference>
<dbReference type="InterPro" id="IPR027417">
    <property type="entry name" value="P-loop_NTPase"/>
</dbReference>
<dbReference type="GO" id="GO:0005737">
    <property type="term" value="C:cytoplasm"/>
    <property type="evidence" value="ECO:0007669"/>
    <property type="project" value="TreeGrafter"/>
</dbReference>
<keyword evidence="5" id="KW-1185">Reference proteome</keyword>
<dbReference type="GO" id="GO:0016887">
    <property type="term" value="F:ATP hydrolysis activity"/>
    <property type="evidence" value="ECO:0007669"/>
    <property type="project" value="InterPro"/>
</dbReference>
<dbReference type="PANTHER" id="PTHR11638:SF18">
    <property type="entry name" value="HEAT SHOCK PROTEIN 104"/>
    <property type="match status" value="1"/>
</dbReference>
<dbReference type="OMA" id="FINEMHD"/>
<protein>
    <recommendedName>
        <fullName evidence="3">ATPase AAA-type core domain-containing protein</fullName>
    </recommendedName>
</protein>
<keyword evidence="2" id="KW-0067">ATP-binding</keyword>
<dbReference type="InterPro" id="IPR050130">
    <property type="entry name" value="ClpA_ClpB"/>
</dbReference>
<evidence type="ECO:0000256" key="2">
    <source>
        <dbReference type="ARBA" id="ARBA00022840"/>
    </source>
</evidence>
<dbReference type="VEuPathDB" id="ToxoDB:ETH_00033870"/>
<dbReference type="GO" id="GO:0005524">
    <property type="term" value="F:ATP binding"/>
    <property type="evidence" value="ECO:0007669"/>
    <property type="project" value="UniProtKB-KW"/>
</dbReference>
<dbReference type="InterPro" id="IPR003959">
    <property type="entry name" value="ATPase_AAA_core"/>
</dbReference>
<dbReference type="EMBL" id="HG674801">
    <property type="protein sequence ID" value="CDJ39981.1"/>
    <property type="molecule type" value="Genomic_DNA"/>
</dbReference>